<dbReference type="GO" id="GO:0005975">
    <property type="term" value="P:carbohydrate metabolic process"/>
    <property type="evidence" value="ECO:0007669"/>
    <property type="project" value="InterPro"/>
</dbReference>
<dbReference type="EMBL" id="PESE01000001">
    <property type="protein sequence ID" value="PYD39826.1"/>
    <property type="molecule type" value="Genomic_DNA"/>
</dbReference>
<dbReference type="CDD" id="cd09000">
    <property type="entry name" value="GH43_SXA-like"/>
    <property type="match status" value="1"/>
</dbReference>
<evidence type="ECO:0000256" key="5">
    <source>
        <dbReference type="PIRSR" id="PIRSR606710-2"/>
    </source>
</evidence>
<dbReference type="InterPro" id="IPR051795">
    <property type="entry name" value="Glycosyl_Hydrlase_43"/>
</dbReference>
<dbReference type="SUPFAM" id="SSF75005">
    <property type="entry name" value="Arabinanase/levansucrase/invertase"/>
    <property type="match status" value="1"/>
</dbReference>
<dbReference type="GO" id="GO:0004553">
    <property type="term" value="F:hydrolase activity, hydrolyzing O-glycosyl compounds"/>
    <property type="evidence" value="ECO:0007669"/>
    <property type="project" value="InterPro"/>
</dbReference>
<dbReference type="PANTHER" id="PTHR42812:SF12">
    <property type="entry name" value="BETA-XYLOSIDASE-RELATED"/>
    <property type="match status" value="1"/>
</dbReference>
<evidence type="ECO:0000313" key="8">
    <source>
        <dbReference type="EMBL" id="PYD39826.1"/>
    </source>
</evidence>
<dbReference type="InterPro" id="IPR023296">
    <property type="entry name" value="Glyco_hydro_beta-prop_sf"/>
</dbReference>
<dbReference type="Gene3D" id="2.115.10.20">
    <property type="entry name" value="Glycosyl hydrolase domain, family 43"/>
    <property type="match status" value="1"/>
</dbReference>
<evidence type="ECO:0000256" key="6">
    <source>
        <dbReference type="RuleBase" id="RU361187"/>
    </source>
</evidence>
<comment type="caution">
    <text evidence="8">The sequence shown here is derived from an EMBL/GenBank/DDBJ whole genome shotgun (WGS) entry which is preliminary data.</text>
</comment>
<reference evidence="8 9" key="1">
    <citation type="submission" date="2017-11" db="EMBL/GenBank/DDBJ databases">
        <title>Genome sequence of the oocydin A producing rhizobacterium Serratia plymuthica 4Rx5.</title>
        <authorList>
            <person name="Matilla M.A."/>
            <person name="Udaondo Z."/>
            <person name="Salmond G.P.C."/>
        </authorList>
    </citation>
    <scope>NUCLEOTIDE SEQUENCE [LARGE SCALE GENOMIC DNA]</scope>
    <source>
        <strain evidence="8 9">4Rx5</strain>
    </source>
</reference>
<keyword evidence="3 6" id="KW-0326">Glycosidase</keyword>
<feature type="domain" description="Beta-xylosidase C-terminal Concanavalin A-like" evidence="7">
    <location>
        <begin position="327"/>
        <end position="528"/>
    </location>
</feature>
<dbReference type="Pfam" id="PF17851">
    <property type="entry name" value="GH43_C2"/>
    <property type="match status" value="1"/>
</dbReference>
<evidence type="ECO:0000313" key="9">
    <source>
        <dbReference type="Proteomes" id="UP000248196"/>
    </source>
</evidence>
<evidence type="ECO:0000259" key="7">
    <source>
        <dbReference type="Pfam" id="PF17851"/>
    </source>
</evidence>
<name>A0A318P824_SERPL</name>
<dbReference type="Proteomes" id="UP000248196">
    <property type="component" value="Unassembled WGS sequence"/>
</dbReference>
<keyword evidence="2 6" id="KW-0378">Hydrolase</keyword>
<dbReference type="SUPFAM" id="SSF49899">
    <property type="entry name" value="Concanavalin A-like lectins/glucanases"/>
    <property type="match status" value="1"/>
</dbReference>
<comment type="similarity">
    <text evidence="1 6">Belongs to the glycosyl hydrolase 43 family.</text>
</comment>
<sequence length="535" mass="61565">MTIIKNPILPGFNPDPSIIYANHAYYIVTSTFEWFPGICLYKSFDLKNWKLISYPLSRASQLDMKGNPDSGGIYAPCLSVDKGQFYLVYTDVKNLTGRFWDANNFIVTTSDIEGEWSEPTYLNSRGIDPSLFHKSDGTKWLVSMEMSYRDGGKPGFPHWNGIIIQQYDEESRKLIGECQKIYNGSDLGTTEGPHIYERNGWFYLLTAEGGTFYNHGVTMARSRHLLGPYETDPCGQMMTSRYDCRLPLQRTGHADLVETEMGECFMVHLCGRPLPSRGRSPMGRETAIQKVYWSHDGWLRLSNEKTTADLVVHCRLPEKPWPDEPQRDDFDSPTLPLHFQSLRIPLPEEICSLKAKKGWLRLHGKESLSSRHCQSLVARRQTDFAFRAQTCVDFTPTSFQQMAGLVCIYDTTNYIYLFLTADSERKRTLNLMINDLNRFNQPTEKGIELEHDGPVHLKVEVSHDAAFFFYSYDEKEWHRVGGYVEYSKLSDEYFKEKGHERFTGAFVGICCQDFTGENAYADFDYFSYVPVIEDK</sequence>
<dbReference type="InterPro" id="IPR013320">
    <property type="entry name" value="ConA-like_dom_sf"/>
</dbReference>
<dbReference type="RefSeq" id="WP_004943870.1">
    <property type="nucleotide sequence ID" value="NZ_JBJVNY010000001.1"/>
</dbReference>
<dbReference type="InterPro" id="IPR041542">
    <property type="entry name" value="GH43_C2"/>
</dbReference>
<evidence type="ECO:0000256" key="2">
    <source>
        <dbReference type="ARBA" id="ARBA00022801"/>
    </source>
</evidence>
<feature type="site" description="Important for catalytic activity, responsible for pKa modulation of the active site Glu and correct orientation of both the proton donor and substrate" evidence="5">
    <location>
        <position position="128"/>
    </location>
</feature>
<organism evidence="8 9">
    <name type="scientific">Serratia plymuthica</name>
    <dbReference type="NCBI Taxonomy" id="82996"/>
    <lineage>
        <taxon>Bacteria</taxon>
        <taxon>Pseudomonadati</taxon>
        <taxon>Pseudomonadota</taxon>
        <taxon>Gammaproteobacteria</taxon>
        <taxon>Enterobacterales</taxon>
        <taxon>Yersiniaceae</taxon>
        <taxon>Serratia</taxon>
    </lineage>
</organism>
<dbReference type="PANTHER" id="PTHR42812">
    <property type="entry name" value="BETA-XYLOSIDASE"/>
    <property type="match status" value="1"/>
</dbReference>
<dbReference type="InterPro" id="IPR006710">
    <property type="entry name" value="Glyco_hydro_43"/>
</dbReference>
<evidence type="ECO:0000256" key="4">
    <source>
        <dbReference type="PIRSR" id="PIRSR606710-1"/>
    </source>
</evidence>
<proteinExistence type="inferred from homology"/>
<dbReference type="AlphaFoldDB" id="A0A318P824"/>
<dbReference type="Pfam" id="PF04616">
    <property type="entry name" value="Glyco_hydro_43"/>
    <property type="match status" value="1"/>
</dbReference>
<dbReference type="Gene3D" id="2.60.120.200">
    <property type="match status" value="1"/>
</dbReference>
<dbReference type="OrthoDB" id="9801455at2"/>
<protein>
    <submittedName>
        <fullName evidence="8">Glycoside hydrolase family 43 protein</fullName>
    </submittedName>
</protein>
<feature type="active site" description="Proton acceptor" evidence="4">
    <location>
        <position position="15"/>
    </location>
</feature>
<gene>
    <name evidence="8" type="ORF">CT690_00640</name>
</gene>
<evidence type="ECO:0000256" key="3">
    <source>
        <dbReference type="ARBA" id="ARBA00023295"/>
    </source>
</evidence>
<feature type="active site" description="Proton donor" evidence="4">
    <location>
        <position position="191"/>
    </location>
</feature>
<accession>A0A318P824</accession>
<evidence type="ECO:0000256" key="1">
    <source>
        <dbReference type="ARBA" id="ARBA00009865"/>
    </source>
</evidence>